<dbReference type="OrthoDB" id="1771153at2"/>
<gene>
    <name evidence="2" type="ORF">SAMN02910262_02597</name>
    <name evidence="1" type="ORF">SAMN04487771_102439</name>
</gene>
<sequence>MFSESQEERRDRRRQEQLFLEGLERFRRRGIPIFIDGKEMLPKDYRRLFVCEGRHFYMGDYIPGADGKLKEIHFDRVHL</sequence>
<proteinExistence type="predicted"/>
<evidence type="ECO:0000313" key="4">
    <source>
        <dbReference type="Proteomes" id="UP000214760"/>
    </source>
</evidence>
<dbReference type="AlphaFoldDB" id="A0A1I0FB76"/>
<dbReference type="EMBL" id="FOZC01000021">
    <property type="protein sequence ID" value="SFR91225.1"/>
    <property type="molecule type" value="Genomic_DNA"/>
</dbReference>
<dbReference type="eggNOG" id="ENOG50341XK">
    <property type="taxonomic scope" value="Bacteria"/>
</dbReference>
<keyword evidence="3" id="KW-1185">Reference proteome</keyword>
<dbReference type="RefSeq" id="WP_031474599.1">
    <property type="nucleotide sequence ID" value="NZ_FOIL01000024.1"/>
</dbReference>
<accession>A0A1I0FB76</accession>
<dbReference type="Proteomes" id="UP000199820">
    <property type="component" value="Unassembled WGS sequence"/>
</dbReference>
<evidence type="ECO:0000313" key="3">
    <source>
        <dbReference type="Proteomes" id="UP000199820"/>
    </source>
</evidence>
<dbReference type="EMBL" id="FOIL01000024">
    <property type="protein sequence ID" value="SET55468.1"/>
    <property type="molecule type" value="Genomic_DNA"/>
</dbReference>
<name>A0A1I0FB76_9FIRM</name>
<dbReference type="Proteomes" id="UP000214760">
    <property type="component" value="Unassembled WGS sequence"/>
</dbReference>
<protein>
    <submittedName>
        <fullName evidence="1">Uncharacterized protein</fullName>
    </submittedName>
</protein>
<organism evidence="1 3">
    <name type="scientific">[Clostridium] aminophilum</name>
    <dbReference type="NCBI Taxonomy" id="1526"/>
    <lineage>
        <taxon>Bacteria</taxon>
        <taxon>Bacillati</taxon>
        <taxon>Bacillota</taxon>
        <taxon>Clostridia</taxon>
        <taxon>Lachnospirales</taxon>
        <taxon>Lachnospiraceae</taxon>
    </lineage>
</organism>
<evidence type="ECO:0000313" key="2">
    <source>
        <dbReference type="EMBL" id="SFR91225.1"/>
    </source>
</evidence>
<reference evidence="3 4" key="1">
    <citation type="submission" date="2016-10" db="EMBL/GenBank/DDBJ databases">
        <authorList>
            <person name="de Groot N.N."/>
        </authorList>
    </citation>
    <scope>NUCLEOTIDE SEQUENCE [LARGE SCALE GENOMIC DNA]</scope>
    <source>
        <strain evidence="2 4">F</strain>
        <strain evidence="1 3">KH1P1</strain>
    </source>
</reference>
<evidence type="ECO:0000313" key="1">
    <source>
        <dbReference type="EMBL" id="SET55468.1"/>
    </source>
</evidence>